<feature type="domain" description="Flagellar M-ring N-terminal" evidence="5">
    <location>
        <begin position="29"/>
        <end position="202"/>
    </location>
</feature>
<name>A0ABU9Y401_9SPHN</name>
<dbReference type="Proteomes" id="UP001419910">
    <property type="component" value="Unassembled WGS sequence"/>
</dbReference>
<gene>
    <name evidence="6" type="primary">fliF</name>
    <name evidence="6" type="ORF">ABC974_12900</name>
</gene>
<dbReference type="NCBIfam" id="TIGR00206">
    <property type="entry name" value="fliF"/>
    <property type="match status" value="1"/>
</dbReference>
<comment type="caution">
    <text evidence="6">The sequence shown here is derived from an EMBL/GenBank/DDBJ whole genome shotgun (WGS) entry which is preliminary data.</text>
</comment>
<evidence type="ECO:0000256" key="1">
    <source>
        <dbReference type="ARBA" id="ARBA00004370"/>
    </source>
</evidence>
<dbReference type="Gene3D" id="3.30.300.30">
    <property type="match status" value="1"/>
</dbReference>
<keyword evidence="4" id="KW-0812">Transmembrane</keyword>
<proteinExistence type="predicted"/>
<evidence type="ECO:0000256" key="4">
    <source>
        <dbReference type="SAM" id="Phobius"/>
    </source>
</evidence>
<feature type="transmembrane region" description="Helical" evidence="4">
    <location>
        <begin position="359"/>
        <end position="379"/>
    </location>
</feature>
<dbReference type="EMBL" id="JBDIME010000010">
    <property type="protein sequence ID" value="MEN2790530.1"/>
    <property type="molecule type" value="Genomic_DNA"/>
</dbReference>
<dbReference type="InterPro" id="IPR043427">
    <property type="entry name" value="YscJ/FliF"/>
</dbReference>
<evidence type="ECO:0000313" key="7">
    <source>
        <dbReference type="Proteomes" id="UP001419910"/>
    </source>
</evidence>
<keyword evidence="2 4" id="KW-0472">Membrane</keyword>
<dbReference type="PRINTS" id="PR01009">
    <property type="entry name" value="FLGMRINGFLIF"/>
</dbReference>
<protein>
    <submittedName>
        <fullName evidence="6">Flagellar basal-body MS-ring/collar protein FliF</fullName>
    </submittedName>
</protein>
<evidence type="ECO:0000256" key="3">
    <source>
        <dbReference type="SAM" id="MobiDB-lite"/>
    </source>
</evidence>
<accession>A0ABU9Y401</accession>
<dbReference type="PANTHER" id="PTHR30046:SF0">
    <property type="entry name" value="FLAGELLAR M-RING PROTEIN"/>
    <property type="match status" value="1"/>
</dbReference>
<evidence type="ECO:0000256" key="2">
    <source>
        <dbReference type="ARBA" id="ARBA00023136"/>
    </source>
</evidence>
<keyword evidence="6" id="KW-0282">Flagellum</keyword>
<dbReference type="InterPro" id="IPR000067">
    <property type="entry name" value="FlgMring_FliF"/>
</dbReference>
<keyword evidence="6" id="KW-0966">Cell projection</keyword>
<dbReference type="PANTHER" id="PTHR30046">
    <property type="entry name" value="FLAGELLAR M-RING PROTEIN"/>
    <property type="match status" value="1"/>
</dbReference>
<dbReference type="InterPro" id="IPR045851">
    <property type="entry name" value="AMP-bd_C_sf"/>
</dbReference>
<feature type="transmembrane region" description="Helical" evidence="4">
    <location>
        <begin position="7"/>
        <end position="27"/>
    </location>
</feature>
<feature type="region of interest" description="Disordered" evidence="3">
    <location>
        <begin position="253"/>
        <end position="273"/>
    </location>
</feature>
<keyword evidence="4" id="KW-1133">Transmembrane helix</keyword>
<sequence length="412" mass="43369">MFTRQRQLFLGIFAVVCLILAAGYYLFLRADYAVLYTDLKPADASAIVAQLDAKGVSHRLRDNGTTILVPTDQADTVRLAVAGSDIPMKGAVGFELFNKSDMGLTDFAQKINYQRALQGELARTIMMMDGIESARIHLALPERSLFRGNRAVPKAAVEVIAKPGRSLTPDRVAGIQQLVASAVPDLALGDVAILDGDGRIVSQAPPSEALQTPEIDEQTAARNYYSARAKAAIATLMPGVQIGVQTLIMSGSGARPDEPASSGGTTIARAVGAPAGGGRDFQLRMTILTETPLNAEDQGVARNAVAAAVGLDEQHGDSLSFEVGPTTTPSPAPPLAAKPVAGAVEPAAAPVPVAFETGLGWWIWALAGIVAVLAIIVLLRRRPGDLTPLDRDAFVARLRQQIQAEGNGDVRV</sequence>
<reference evidence="6 7" key="1">
    <citation type="submission" date="2024-05" db="EMBL/GenBank/DDBJ databases">
        <authorList>
            <person name="Liu Q."/>
            <person name="Xin Y.-H."/>
        </authorList>
    </citation>
    <scope>NUCLEOTIDE SEQUENCE [LARGE SCALE GENOMIC DNA]</scope>
    <source>
        <strain evidence="6 7">CGMCC 1.10181</strain>
    </source>
</reference>
<evidence type="ECO:0000259" key="5">
    <source>
        <dbReference type="Pfam" id="PF01514"/>
    </source>
</evidence>
<dbReference type="Pfam" id="PF01514">
    <property type="entry name" value="YscJ_FliF"/>
    <property type="match status" value="1"/>
</dbReference>
<dbReference type="InterPro" id="IPR006182">
    <property type="entry name" value="FliF_N_dom"/>
</dbReference>
<organism evidence="6 7">
    <name type="scientific">Sphingomonas oligophenolica</name>
    <dbReference type="NCBI Taxonomy" id="301154"/>
    <lineage>
        <taxon>Bacteria</taxon>
        <taxon>Pseudomonadati</taxon>
        <taxon>Pseudomonadota</taxon>
        <taxon>Alphaproteobacteria</taxon>
        <taxon>Sphingomonadales</taxon>
        <taxon>Sphingomonadaceae</taxon>
        <taxon>Sphingomonas</taxon>
    </lineage>
</organism>
<keyword evidence="7" id="KW-1185">Reference proteome</keyword>
<keyword evidence="6" id="KW-0969">Cilium</keyword>
<evidence type="ECO:0000313" key="6">
    <source>
        <dbReference type="EMBL" id="MEN2790530.1"/>
    </source>
</evidence>
<comment type="subcellular location">
    <subcellularLocation>
        <location evidence="1">Membrane</location>
    </subcellularLocation>
</comment>